<accession>A0ABN1DVH4</accession>
<evidence type="ECO:0000256" key="2">
    <source>
        <dbReference type="ARBA" id="ARBA00023125"/>
    </source>
</evidence>
<dbReference type="PANTHER" id="PTHR33204">
    <property type="entry name" value="TRANSCRIPTIONAL REGULATOR, MARR FAMILY"/>
    <property type="match status" value="1"/>
</dbReference>
<feature type="domain" description="HTH hxlR-type" evidence="4">
    <location>
        <begin position="6"/>
        <end position="104"/>
    </location>
</feature>
<sequence>MYEAQCPCRAMLDLLANKWSALAIGALEDGPLRFGALQRRLQGISPKVLTQTLRRLEDAGLIERTVYPAVPLHVEYELSPLGHSASVPLRNLRRWVEDNLDLTTASAKPM</sequence>
<evidence type="ECO:0000256" key="1">
    <source>
        <dbReference type="ARBA" id="ARBA00023015"/>
    </source>
</evidence>
<evidence type="ECO:0000256" key="3">
    <source>
        <dbReference type="ARBA" id="ARBA00023163"/>
    </source>
</evidence>
<dbReference type="EMBL" id="BAAABZ010000066">
    <property type="protein sequence ID" value="GAA0553319.1"/>
    <property type="molecule type" value="Genomic_DNA"/>
</dbReference>
<evidence type="ECO:0000313" key="6">
    <source>
        <dbReference type="Proteomes" id="UP001501576"/>
    </source>
</evidence>
<keyword evidence="2" id="KW-0238">DNA-binding</keyword>
<reference evidence="5 6" key="1">
    <citation type="journal article" date="2019" name="Int. J. Syst. Evol. Microbiol.">
        <title>The Global Catalogue of Microorganisms (GCM) 10K type strain sequencing project: providing services to taxonomists for standard genome sequencing and annotation.</title>
        <authorList>
            <consortium name="The Broad Institute Genomics Platform"/>
            <consortium name="The Broad Institute Genome Sequencing Center for Infectious Disease"/>
            <person name="Wu L."/>
            <person name="Ma J."/>
        </authorList>
    </citation>
    <scope>NUCLEOTIDE SEQUENCE [LARGE SCALE GENOMIC DNA]</scope>
    <source>
        <strain evidence="5 6">JCM 5052</strain>
    </source>
</reference>
<dbReference type="InterPro" id="IPR002577">
    <property type="entry name" value="HTH_HxlR"/>
</dbReference>
<gene>
    <name evidence="5" type="ORF">GCM10010390_64350</name>
</gene>
<proteinExistence type="predicted"/>
<name>A0ABN1DVH4_9ACTN</name>
<evidence type="ECO:0000313" key="5">
    <source>
        <dbReference type="EMBL" id="GAA0553319.1"/>
    </source>
</evidence>
<keyword evidence="3" id="KW-0804">Transcription</keyword>
<comment type="caution">
    <text evidence="5">The sequence shown here is derived from an EMBL/GenBank/DDBJ whole genome shotgun (WGS) entry which is preliminary data.</text>
</comment>
<dbReference type="Pfam" id="PF01638">
    <property type="entry name" value="HxlR"/>
    <property type="match status" value="1"/>
</dbReference>
<keyword evidence="1" id="KW-0805">Transcription regulation</keyword>
<evidence type="ECO:0000259" key="4">
    <source>
        <dbReference type="PROSITE" id="PS51118"/>
    </source>
</evidence>
<keyword evidence="6" id="KW-1185">Reference proteome</keyword>
<dbReference type="InterPro" id="IPR011991">
    <property type="entry name" value="ArsR-like_HTH"/>
</dbReference>
<organism evidence="5 6">
    <name type="scientific">Streptomyces mordarskii</name>
    <dbReference type="NCBI Taxonomy" id="1226758"/>
    <lineage>
        <taxon>Bacteria</taxon>
        <taxon>Bacillati</taxon>
        <taxon>Actinomycetota</taxon>
        <taxon>Actinomycetes</taxon>
        <taxon>Kitasatosporales</taxon>
        <taxon>Streptomycetaceae</taxon>
        <taxon>Streptomyces</taxon>
    </lineage>
</organism>
<dbReference type="InterPro" id="IPR036388">
    <property type="entry name" value="WH-like_DNA-bd_sf"/>
</dbReference>
<dbReference type="Proteomes" id="UP001501576">
    <property type="component" value="Unassembled WGS sequence"/>
</dbReference>
<dbReference type="PROSITE" id="PS51118">
    <property type="entry name" value="HTH_HXLR"/>
    <property type="match status" value="1"/>
</dbReference>
<dbReference type="Gene3D" id="1.10.10.10">
    <property type="entry name" value="Winged helix-like DNA-binding domain superfamily/Winged helix DNA-binding domain"/>
    <property type="match status" value="1"/>
</dbReference>
<dbReference type="InterPro" id="IPR036390">
    <property type="entry name" value="WH_DNA-bd_sf"/>
</dbReference>
<dbReference type="SUPFAM" id="SSF46785">
    <property type="entry name" value="Winged helix' DNA-binding domain"/>
    <property type="match status" value="1"/>
</dbReference>
<protein>
    <submittedName>
        <fullName evidence="5">Helix-turn-helix domain-containing protein</fullName>
    </submittedName>
</protein>
<dbReference type="PANTHER" id="PTHR33204:SF37">
    <property type="entry name" value="HTH-TYPE TRANSCRIPTIONAL REGULATOR YODB"/>
    <property type="match status" value="1"/>
</dbReference>
<dbReference type="CDD" id="cd00090">
    <property type="entry name" value="HTH_ARSR"/>
    <property type="match status" value="1"/>
</dbReference>